<dbReference type="Pfam" id="PF00176">
    <property type="entry name" value="SNF2-rel_dom"/>
    <property type="match status" value="1"/>
</dbReference>
<dbReference type="InterPro" id="IPR011639">
    <property type="entry name" value="MethylTrfase_TaqI-like_dom"/>
</dbReference>
<dbReference type="EMBL" id="QOUW02000007">
    <property type="protein sequence ID" value="RIW17862.1"/>
    <property type="molecule type" value="Genomic_DNA"/>
</dbReference>
<organism evidence="7 8">
    <name type="scientific">Vibrio harveyi</name>
    <name type="common">Beneckea harveyi</name>
    <dbReference type="NCBI Taxonomy" id="669"/>
    <lineage>
        <taxon>Bacteria</taxon>
        <taxon>Pseudomonadati</taxon>
        <taxon>Pseudomonadota</taxon>
        <taxon>Gammaproteobacteria</taxon>
        <taxon>Vibrionales</taxon>
        <taxon>Vibrionaceae</taxon>
        <taxon>Vibrio</taxon>
    </lineage>
</organism>
<dbReference type="PROSITE" id="PS51194">
    <property type="entry name" value="HELICASE_CTER"/>
    <property type="match status" value="1"/>
</dbReference>
<dbReference type="Gene3D" id="3.40.50.10810">
    <property type="entry name" value="Tandem AAA-ATPase domain"/>
    <property type="match status" value="2"/>
</dbReference>
<keyword evidence="3" id="KW-0067">ATP-binding</keyword>
<dbReference type="PROSITE" id="PS00092">
    <property type="entry name" value="N6_MTASE"/>
    <property type="match status" value="1"/>
</dbReference>
<keyword evidence="1" id="KW-0489">Methyltransferase</keyword>
<sequence>MDKDLIRSVEATNHIDDLVTQFLGALNVDISHTPKGKKRLAANQRAKDILAKYDGDYSNVTEEDKQALREYTGFGGIGGSTNEYYTPKWLAEATWESLKSYGFDGGNVLEPSAGVGVFSETKPANALNTSVEMDKTSAAINQILHDKDHVINSGFEAVATDPTIGNFDAVIGNPPYGVRDSSALSDKEYKDLKYADQYFVTRSIDKAKAGGLIALVLPTRIVDSSSLRKWRVKLSLKAEFLGAHRLPTGVFADTGVVTDLVIWRKHSDEAQEIIDSADQNLLVESGVLWDTWLKGKWFDRDGKKFINGEQSIQGAGKFARKVVDRGNRSNNDIKESLTRRFKSRIDWTLLDEGISEPVSESYGDGDTIFRNGLQFEMQDGEWIESEHNAKRGNVDKLVYGIEHTSDISGVTYGAESMLNLTASQAMKLYEDYSYLCDGDFKKFMRNISQLPQGQQETAYRGILLGRKIKNLSNMIAGGRTKDDFEFIDDSQVEAYRTRLAGQITEFNARSGSDRLNQKELAKLDESVISEWHSYSSSIDKKGELSDLLKGDLEIEQTIQYNTDRIGDVLHFVERQLGKSSLTIEEVRLYYSATGIENLSDEQLLERLAGMDEVAVNSDGSISAMHRACTGHVGKRVEHIQAHMSVSTSEAIKANCMRQLDTINAKRNKIELANVKMKLTDNWIPRDVMLEFLHDAGYTEFVRGTYTSYQEQVVKDGELQFNKNGTPKMTTITEFEEDPNGKDFAGYRWRDGKKRSATDEAFERQIESYINDGKVRGGSDNAEKSLVRSRVRALDDEFTNWLAGSPYADELEEHYNNTFNSWIKPEFDDSDLGLDGVSGAVNFFSYQNATIRRHSADGSGIIAFGTGLGKTLTGLGLIQHNLQTKRCSRVAVVVPKSTLENWFYESDLFFGESNLGDKVFVGLEVEKGEDGTIVREPVLDEDGEPRLDKKGEPIKRAKLKVVTNGKKIAEQLHAVTQSKTRIVVMTKDVYGRIPMKPESIKDNLKEMQDAGLIANSDKIIVKAESHREQEKKARFEAKYSDDGTSKNETLPYFEDLLFDSVMVDEAHDFRNSYKGGSYRNNLAFLPNQAQADRAIDMQLKNNLIKARNDGNGVFFLTATPTVNSPVDMFNMLSHIVPPDTFAKMGIFDSDDFIRMFGKTGEAMVTKISGEVESREALLGFQNLQALRNIVNRYMTMEDVKSVGKDVTIPDLDAHTFDVQMNEEQEALYEELRQRADAISNPDAPENQEIIEQYPDDTIFGLIRKMDKVASDLDLYHERVTYRFSKSKAKEAQAILDKMPSTIKVEMEEVDENTGEIKKRKVDVALDKEIRFDGKHGVVQLHQSVADKFAEAMNKAKVKYSHPVSPKFAKFLERAKDEYLSGGKQLVFTEEKTQHKKIAKMIADYTGCKLSEIGILNSDTVSGKKGSKATDEDEENGLEAMAKAYNTSKYKFMILNKKGEVGINLHHGTTIIHHLSLPWTPMSITQRNGRGARVGSKQDSVRVFFYVSKGSFDQFRLTTIQRKANWVETMFKGDDDFMANADADTADETAVMLAADPEEAKRRIAANKLAAKKRQEAEKLRQAAITMNKYIHASNQLAMDAVEIQEELDQLNGSMDELTKELDETRLRADGEKRNSWAYGRYEDAKKKHFEATKRIKSLEVALANRDKATNTLKKLKPQIEKEIGGGALKDFPDFLQHPELYLVRNGKVMRVGYTYDAMLKVRRWDDAYTQKGLVTIDAINRKAGTVDGMVIEQDGKPVSERLRDHPIEQIIGLADVDQSRAELEAKAASGVSLADTCKVFDRETYFELIEAGKLRSYGFERTCLVKTDKGYKTPYGFQHSPAEPIVYPDATNKEVSNALLAQVVADIESKGRTHLDHSILSHFIGKNWYELAQEQGNKATEQEVIERVTLEIKNFETEKTELFNNALMMARDTYYNKVDYFNQLDEMVDHILSRGYVNNDDINQWKRRVVINYRDQVVERSGDYLAEQEDLIFAEFNKLVANDPTRAQRLSEVAHWMNKYSAQHAFSKKLDEIYKTGDQQKDLLTAAADCHAIGLKSYESGDGLVAINSRFLTNTIYAFESVFAGYGSGMRSSEFIDKFLDAEPQKPKPVVVSVKQSEMLGNIDGFNAESVDSFAASVSQLGIEVKTLTKDIAKWSFQRNGRGKRYGGAGFDAYTRIALNSNERSGGALKEVLAGNKTLKAEIGAQWIPAGAFEEYGFTGGWWFIKSDSDLARLESLLFAAAGIEKAA</sequence>
<comment type="caution">
    <text evidence="7">The sequence shown here is derived from an EMBL/GenBank/DDBJ whole genome shotgun (WGS) entry which is preliminary data.</text>
</comment>
<dbReference type="InterPro" id="IPR029063">
    <property type="entry name" value="SAM-dependent_MTases_sf"/>
</dbReference>
<dbReference type="InterPro" id="IPR002052">
    <property type="entry name" value="DNA_methylase_N6_adenine_CS"/>
</dbReference>
<dbReference type="PANTHER" id="PTHR41313:SF1">
    <property type="entry name" value="DNA METHYLASE ADENINE-SPECIFIC DOMAIN-CONTAINING PROTEIN"/>
    <property type="match status" value="1"/>
</dbReference>
<feature type="coiled-coil region" evidence="4">
    <location>
        <begin position="1599"/>
        <end position="1660"/>
    </location>
</feature>
<feature type="domain" description="Helicase C-terminal" evidence="6">
    <location>
        <begin position="1365"/>
        <end position="1536"/>
    </location>
</feature>
<feature type="domain" description="Helicase ATP-binding" evidence="5">
    <location>
        <begin position="850"/>
        <end position="1137"/>
    </location>
</feature>
<dbReference type="InterPro" id="IPR038718">
    <property type="entry name" value="SNF2-like_sf"/>
</dbReference>
<dbReference type="SUPFAM" id="SSF53335">
    <property type="entry name" value="S-adenosyl-L-methionine-dependent methyltransferases"/>
    <property type="match status" value="1"/>
</dbReference>
<dbReference type="GO" id="GO:0006304">
    <property type="term" value="P:DNA modification"/>
    <property type="evidence" value="ECO:0007669"/>
    <property type="project" value="InterPro"/>
</dbReference>
<evidence type="ECO:0000256" key="2">
    <source>
        <dbReference type="ARBA" id="ARBA00022679"/>
    </source>
</evidence>
<evidence type="ECO:0000259" key="5">
    <source>
        <dbReference type="PROSITE" id="PS51192"/>
    </source>
</evidence>
<dbReference type="InterPro" id="IPR014001">
    <property type="entry name" value="Helicase_ATP-bd"/>
</dbReference>
<dbReference type="PRINTS" id="PR00507">
    <property type="entry name" value="N12N6MTFRASE"/>
</dbReference>
<evidence type="ECO:0000313" key="8">
    <source>
        <dbReference type="Proteomes" id="UP000253437"/>
    </source>
</evidence>
<dbReference type="GO" id="GO:0009007">
    <property type="term" value="F:site-specific DNA-methyltransferase (adenine-specific) activity"/>
    <property type="evidence" value="ECO:0007669"/>
    <property type="project" value="UniProtKB-EC"/>
</dbReference>
<proteinExistence type="predicted"/>
<accession>A0A8B3DMF9</accession>
<evidence type="ECO:0000313" key="7">
    <source>
        <dbReference type="EMBL" id="RIW17862.1"/>
    </source>
</evidence>
<dbReference type="SMART" id="SM00487">
    <property type="entry name" value="DEXDc"/>
    <property type="match status" value="1"/>
</dbReference>
<evidence type="ECO:0000256" key="1">
    <source>
        <dbReference type="ARBA" id="ARBA00022603"/>
    </source>
</evidence>
<dbReference type="GO" id="GO:0005524">
    <property type="term" value="F:ATP binding"/>
    <property type="evidence" value="ECO:0007669"/>
    <property type="project" value="InterPro"/>
</dbReference>
<dbReference type="PROSITE" id="PS51192">
    <property type="entry name" value="HELICASE_ATP_BIND_1"/>
    <property type="match status" value="1"/>
</dbReference>
<evidence type="ECO:0008006" key="9">
    <source>
        <dbReference type="Google" id="ProtNLM"/>
    </source>
</evidence>
<feature type="coiled-coil region" evidence="4">
    <location>
        <begin position="1897"/>
        <end position="1924"/>
    </location>
</feature>
<dbReference type="Gene3D" id="3.40.50.300">
    <property type="entry name" value="P-loop containing nucleotide triphosphate hydrolases"/>
    <property type="match status" value="1"/>
</dbReference>
<keyword evidence="3" id="KW-0347">Helicase</keyword>
<protein>
    <recommendedName>
        <fullName evidence="9">Site-specific DNA-methyltransferase (adenine-specific)</fullName>
    </recommendedName>
</protein>
<reference evidence="7 8" key="1">
    <citation type="submission" date="2018-08" db="EMBL/GenBank/DDBJ databases">
        <title>Vibrio harveyi strains pathogenic to white snook Centropomus viridis Lockington (1877) and potential probiotic bacteria.</title>
        <authorList>
            <person name="Soto-Rodriguez S."/>
            <person name="Gomez-Gil B."/>
            <person name="Lozano-Olvera R."/>
        </authorList>
    </citation>
    <scope>NUCLEOTIDE SEQUENCE [LARGE SCALE GENOMIC DNA]</scope>
    <source>
        <strain evidence="7 8">CAIM 1508</strain>
    </source>
</reference>
<dbReference type="Pfam" id="PF07669">
    <property type="entry name" value="Eco57I"/>
    <property type="match status" value="1"/>
</dbReference>
<dbReference type="PANTHER" id="PTHR41313">
    <property type="entry name" value="ADENINE-SPECIFIC METHYLTRANSFERASE"/>
    <property type="match status" value="1"/>
</dbReference>
<keyword evidence="4" id="KW-0175">Coiled coil</keyword>
<keyword evidence="3" id="KW-0378">Hydrolase</keyword>
<evidence type="ECO:0000259" key="6">
    <source>
        <dbReference type="PROSITE" id="PS51194"/>
    </source>
</evidence>
<gene>
    <name evidence="7" type="ORF">DS957_003570</name>
</gene>
<dbReference type="InterPro" id="IPR000330">
    <property type="entry name" value="SNF2_N"/>
</dbReference>
<name>A0A8B3DMF9_VIBHA</name>
<dbReference type="SUPFAM" id="SSF52540">
    <property type="entry name" value="P-loop containing nucleoside triphosphate hydrolases"/>
    <property type="match status" value="2"/>
</dbReference>
<dbReference type="GO" id="GO:0032259">
    <property type="term" value="P:methylation"/>
    <property type="evidence" value="ECO:0007669"/>
    <property type="project" value="UniProtKB-KW"/>
</dbReference>
<dbReference type="Proteomes" id="UP000253437">
    <property type="component" value="Unassembled WGS sequence"/>
</dbReference>
<keyword evidence="2" id="KW-0808">Transferase</keyword>
<evidence type="ECO:0000256" key="3">
    <source>
        <dbReference type="ARBA" id="ARBA00022806"/>
    </source>
</evidence>
<dbReference type="InterPro" id="IPR001650">
    <property type="entry name" value="Helicase_C-like"/>
</dbReference>
<dbReference type="InterPro" id="IPR027417">
    <property type="entry name" value="P-loop_NTPase"/>
</dbReference>
<keyword evidence="3" id="KW-0547">Nucleotide-binding</keyword>
<evidence type="ECO:0000256" key="4">
    <source>
        <dbReference type="SAM" id="Coils"/>
    </source>
</evidence>
<dbReference type="InterPro" id="IPR052933">
    <property type="entry name" value="DNA_Protect_Modify"/>
</dbReference>
<dbReference type="GO" id="GO:0003676">
    <property type="term" value="F:nucleic acid binding"/>
    <property type="evidence" value="ECO:0007669"/>
    <property type="project" value="InterPro"/>
</dbReference>
<dbReference type="RefSeq" id="WP_114091624.1">
    <property type="nucleotide sequence ID" value="NZ_QOUW02000007.1"/>
</dbReference>
<dbReference type="Gene3D" id="3.40.50.150">
    <property type="entry name" value="Vaccinia Virus protein VP39"/>
    <property type="match status" value="1"/>
</dbReference>